<dbReference type="PANTHER" id="PTHR30055">
    <property type="entry name" value="HTH-TYPE TRANSCRIPTIONAL REGULATOR RUTR"/>
    <property type="match status" value="1"/>
</dbReference>
<evidence type="ECO:0000256" key="3">
    <source>
        <dbReference type="ARBA" id="ARBA00023125"/>
    </source>
</evidence>
<evidence type="ECO:0000256" key="5">
    <source>
        <dbReference type="PROSITE-ProRule" id="PRU00335"/>
    </source>
</evidence>
<dbReference type="InterPro" id="IPR001647">
    <property type="entry name" value="HTH_TetR"/>
</dbReference>
<dbReference type="SUPFAM" id="SSF48498">
    <property type="entry name" value="Tetracyclin repressor-like, C-terminal domain"/>
    <property type="match status" value="1"/>
</dbReference>
<keyword evidence="1" id="KW-0678">Repressor</keyword>
<keyword evidence="4" id="KW-0804">Transcription</keyword>
<dbReference type="PROSITE" id="PS50977">
    <property type="entry name" value="HTH_TETR_2"/>
    <property type="match status" value="1"/>
</dbReference>
<evidence type="ECO:0000256" key="1">
    <source>
        <dbReference type="ARBA" id="ARBA00022491"/>
    </source>
</evidence>
<evidence type="ECO:0000259" key="6">
    <source>
        <dbReference type="PROSITE" id="PS50977"/>
    </source>
</evidence>
<dbReference type="OrthoDB" id="9808189at2"/>
<proteinExistence type="predicted"/>
<dbReference type="EMBL" id="FZQA01000002">
    <property type="protein sequence ID" value="SNT72427.1"/>
    <property type="molecule type" value="Genomic_DNA"/>
</dbReference>
<evidence type="ECO:0000313" key="8">
    <source>
        <dbReference type="Proteomes" id="UP000198346"/>
    </source>
</evidence>
<feature type="DNA-binding region" description="H-T-H motif" evidence="5">
    <location>
        <begin position="39"/>
        <end position="58"/>
    </location>
</feature>
<dbReference type="GO" id="GO:0003700">
    <property type="term" value="F:DNA-binding transcription factor activity"/>
    <property type="evidence" value="ECO:0007669"/>
    <property type="project" value="TreeGrafter"/>
</dbReference>
<dbReference type="RefSeq" id="WP_089411914.1">
    <property type="nucleotide sequence ID" value="NZ_FZQA01000002.1"/>
</dbReference>
<accession>A0A239PRU7</accession>
<dbReference type="AlphaFoldDB" id="A0A239PRU7"/>
<dbReference type="Pfam" id="PF13977">
    <property type="entry name" value="TetR_C_6"/>
    <property type="match status" value="1"/>
</dbReference>
<dbReference type="Gene3D" id="1.10.357.10">
    <property type="entry name" value="Tetracycline Repressor, domain 2"/>
    <property type="match status" value="1"/>
</dbReference>
<organism evidence="7 8">
    <name type="scientific">Amphiplicatus metriothermophilus</name>
    <dbReference type="NCBI Taxonomy" id="1519374"/>
    <lineage>
        <taxon>Bacteria</taxon>
        <taxon>Pseudomonadati</taxon>
        <taxon>Pseudomonadota</taxon>
        <taxon>Alphaproteobacteria</taxon>
        <taxon>Parvularculales</taxon>
        <taxon>Parvularculaceae</taxon>
        <taxon>Amphiplicatus</taxon>
    </lineage>
</organism>
<keyword evidence="2" id="KW-0805">Transcription regulation</keyword>
<dbReference type="InterPro" id="IPR039538">
    <property type="entry name" value="BetI_C"/>
</dbReference>
<gene>
    <name evidence="7" type="ORF">SAMN06297382_1470</name>
</gene>
<protein>
    <submittedName>
        <fullName evidence="7">Transcriptional regulator, TetR family</fullName>
    </submittedName>
</protein>
<keyword evidence="8" id="KW-1185">Reference proteome</keyword>
<sequence>MFEPGPERGTTPAGGEDKRRQIIEAAERCFIASGFHGARMAQIAKEARMSPGHIYHYFDSKEQIIAEMVRAHVEQKQCMLERFEQAGDRVVDKMVESLEESVDSSTDPFWSALFLEMASEATRNPKIAEILRSTDREMKSRVTACLGEGVNQEDLDMRLEVFVALLQGLGVRNIVNPNLDKKRVVRLVRDVVEILFRRREARAPSGG</sequence>
<evidence type="ECO:0000256" key="2">
    <source>
        <dbReference type="ARBA" id="ARBA00023015"/>
    </source>
</evidence>
<name>A0A239PRU7_9PROT</name>
<dbReference type="SUPFAM" id="SSF46689">
    <property type="entry name" value="Homeodomain-like"/>
    <property type="match status" value="1"/>
</dbReference>
<dbReference type="Proteomes" id="UP000198346">
    <property type="component" value="Unassembled WGS sequence"/>
</dbReference>
<evidence type="ECO:0000256" key="4">
    <source>
        <dbReference type="ARBA" id="ARBA00023163"/>
    </source>
</evidence>
<dbReference type="InterPro" id="IPR009057">
    <property type="entry name" value="Homeodomain-like_sf"/>
</dbReference>
<dbReference type="Pfam" id="PF00440">
    <property type="entry name" value="TetR_N"/>
    <property type="match status" value="1"/>
</dbReference>
<dbReference type="PRINTS" id="PR00455">
    <property type="entry name" value="HTHTETR"/>
</dbReference>
<dbReference type="InterPro" id="IPR050109">
    <property type="entry name" value="HTH-type_TetR-like_transc_reg"/>
</dbReference>
<reference evidence="7 8" key="1">
    <citation type="submission" date="2017-07" db="EMBL/GenBank/DDBJ databases">
        <authorList>
            <person name="Sun Z.S."/>
            <person name="Albrecht U."/>
            <person name="Echele G."/>
            <person name="Lee C.C."/>
        </authorList>
    </citation>
    <scope>NUCLEOTIDE SEQUENCE [LARGE SCALE GENOMIC DNA]</scope>
    <source>
        <strain evidence="7 8">CGMCC 1.12710</strain>
    </source>
</reference>
<dbReference type="InterPro" id="IPR036271">
    <property type="entry name" value="Tet_transcr_reg_TetR-rel_C_sf"/>
</dbReference>
<dbReference type="GO" id="GO:0000976">
    <property type="term" value="F:transcription cis-regulatory region binding"/>
    <property type="evidence" value="ECO:0007669"/>
    <property type="project" value="TreeGrafter"/>
</dbReference>
<evidence type="ECO:0000313" key="7">
    <source>
        <dbReference type="EMBL" id="SNT72427.1"/>
    </source>
</evidence>
<dbReference type="PANTHER" id="PTHR30055:SF234">
    <property type="entry name" value="HTH-TYPE TRANSCRIPTIONAL REGULATOR BETI"/>
    <property type="match status" value="1"/>
</dbReference>
<feature type="domain" description="HTH tetR-type" evidence="6">
    <location>
        <begin position="16"/>
        <end position="76"/>
    </location>
</feature>
<keyword evidence="3 5" id="KW-0238">DNA-binding</keyword>